<evidence type="ECO:0000313" key="5">
    <source>
        <dbReference type="Proteomes" id="UP000185669"/>
    </source>
</evidence>
<dbReference type="RefSeq" id="WP_076543487.1">
    <property type="nucleotide sequence ID" value="NZ_FTNC01000001.1"/>
</dbReference>
<dbReference type="HAMAP" id="MF_01940">
    <property type="entry name" value="RNA_CPDase"/>
    <property type="match status" value="1"/>
</dbReference>
<dbReference type="GO" id="GO:0004113">
    <property type="term" value="F:2',3'-cyclic-nucleotide 3'-phosphodiesterase activity"/>
    <property type="evidence" value="ECO:0007669"/>
    <property type="project" value="InterPro"/>
</dbReference>
<evidence type="ECO:0000259" key="3">
    <source>
        <dbReference type="Pfam" id="PF02834"/>
    </source>
</evidence>
<comment type="similarity">
    <text evidence="2">Belongs to the 2H phosphoesterase superfamily. ThpR family.</text>
</comment>
<protein>
    <recommendedName>
        <fullName evidence="2">RNA 2',3'-cyclic phosphodiesterase</fullName>
        <shortName evidence="2">RNA 2',3'-CPDase</shortName>
        <ecNumber evidence="2">3.1.4.58</ecNumber>
    </recommendedName>
</protein>
<feature type="active site" description="Proton donor" evidence="2">
    <location>
        <position position="41"/>
    </location>
</feature>
<evidence type="ECO:0000313" key="4">
    <source>
        <dbReference type="EMBL" id="SIQ07120.1"/>
    </source>
</evidence>
<feature type="short sequence motif" description="HXTX 1" evidence="2">
    <location>
        <begin position="41"/>
        <end position="44"/>
    </location>
</feature>
<dbReference type="Proteomes" id="UP000185669">
    <property type="component" value="Unassembled WGS sequence"/>
</dbReference>
<name>A0A1N6PRZ1_9FIRM</name>
<dbReference type="InterPro" id="IPR009097">
    <property type="entry name" value="Cyclic_Pdiesterase"/>
</dbReference>
<dbReference type="NCBIfam" id="TIGR02258">
    <property type="entry name" value="2_5_ligase"/>
    <property type="match status" value="1"/>
</dbReference>
<dbReference type="Gene3D" id="3.90.1140.10">
    <property type="entry name" value="Cyclic phosphodiesterase"/>
    <property type="match status" value="1"/>
</dbReference>
<sequence length="181" mass="21216">MRLFIGADINSRSKELIENRLSNLKSELDNKINWVEKDNWHLTLKFLGESTVKEKEKLIDILKETDFSVENKYLQFSRLDAFPDKDAAKIIYLGLSRGKNILIDLHQNLENKLSKNGFQKDVREYKPHLTLGRNKGKPFKLKKELGQRYLINIYARLESVNLYQSKLKADGPEYIKLFSIK</sequence>
<feature type="domain" description="Phosphoesterase HXTX" evidence="3">
    <location>
        <begin position="100"/>
        <end position="172"/>
    </location>
</feature>
<reference evidence="5" key="1">
    <citation type="submission" date="2017-01" db="EMBL/GenBank/DDBJ databases">
        <authorList>
            <person name="Varghese N."/>
            <person name="Submissions S."/>
        </authorList>
    </citation>
    <scope>NUCLEOTIDE SEQUENCE [LARGE SCALE GENOMIC DNA]</scope>
    <source>
        <strain evidence="5">ATCC 700103</strain>
    </source>
</reference>
<dbReference type="EMBL" id="FTNC01000001">
    <property type="protein sequence ID" value="SIQ07120.1"/>
    <property type="molecule type" value="Genomic_DNA"/>
</dbReference>
<dbReference type="Pfam" id="PF02834">
    <property type="entry name" value="LigT_PEase"/>
    <property type="match status" value="2"/>
</dbReference>
<dbReference type="AlphaFoldDB" id="A0A1N6PRZ1"/>
<dbReference type="PANTHER" id="PTHR35561:SF1">
    <property type="entry name" value="RNA 2',3'-CYCLIC PHOSPHODIESTERASE"/>
    <property type="match status" value="1"/>
</dbReference>
<dbReference type="EC" id="3.1.4.58" evidence="2"/>
<proteinExistence type="inferred from homology"/>
<dbReference type="SUPFAM" id="SSF55144">
    <property type="entry name" value="LigT-like"/>
    <property type="match status" value="1"/>
</dbReference>
<dbReference type="PANTHER" id="PTHR35561">
    <property type="entry name" value="RNA 2',3'-CYCLIC PHOSPHODIESTERASE"/>
    <property type="match status" value="1"/>
</dbReference>
<dbReference type="GO" id="GO:0016874">
    <property type="term" value="F:ligase activity"/>
    <property type="evidence" value="ECO:0007669"/>
    <property type="project" value="UniProtKB-KW"/>
</dbReference>
<dbReference type="STRING" id="56779.SAMN05421834_101189"/>
<accession>A0A1N6PRZ1</accession>
<dbReference type="InterPro" id="IPR004175">
    <property type="entry name" value="RNA_CPDase"/>
</dbReference>
<dbReference type="OrthoDB" id="9789350at2"/>
<evidence type="ECO:0000256" key="2">
    <source>
        <dbReference type="HAMAP-Rule" id="MF_01940"/>
    </source>
</evidence>
<dbReference type="InterPro" id="IPR014051">
    <property type="entry name" value="Phosphoesterase_HXTX"/>
</dbReference>
<comment type="function">
    <text evidence="2">Hydrolyzes RNA 2',3'-cyclic phosphodiester to an RNA 2'-phosphomonoester.</text>
</comment>
<feature type="domain" description="Phosphoesterase HXTX" evidence="3">
    <location>
        <begin position="18"/>
        <end position="92"/>
    </location>
</feature>
<keyword evidence="4" id="KW-0436">Ligase</keyword>
<dbReference type="GO" id="GO:0008664">
    <property type="term" value="F:RNA 2',3'-cyclic 3'-phosphodiesterase activity"/>
    <property type="evidence" value="ECO:0007669"/>
    <property type="project" value="UniProtKB-EC"/>
</dbReference>
<organism evidence="4 5">
    <name type="scientific">Halanaerobium kushneri</name>
    <dbReference type="NCBI Taxonomy" id="56779"/>
    <lineage>
        <taxon>Bacteria</taxon>
        <taxon>Bacillati</taxon>
        <taxon>Bacillota</taxon>
        <taxon>Clostridia</taxon>
        <taxon>Halanaerobiales</taxon>
        <taxon>Halanaerobiaceae</taxon>
        <taxon>Halanaerobium</taxon>
    </lineage>
</organism>
<gene>
    <name evidence="4" type="ORF">SAMN05421834_101189</name>
</gene>
<feature type="active site" description="Proton acceptor" evidence="2">
    <location>
        <position position="128"/>
    </location>
</feature>
<keyword evidence="1 2" id="KW-0378">Hydrolase</keyword>
<comment type="catalytic activity">
    <reaction evidence="2">
        <text>a 3'-end 2',3'-cyclophospho-ribonucleotide-RNA + H2O = a 3'-end 2'-phospho-ribonucleotide-RNA + H(+)</text>
        <dbReference type="Rhea" id="RHEA:11828"/>
        <dbReference type="Rhea" id="RHEA-COMP:10464"/>
        <dbReference type="Rhea" id="RHEA-COMP:17353"/>
        <dbReference type="ChEBI" id="CHEBI:15377"/>
        <dbReference type="ChEBI" id="CHEBI:15378"/>
        <dbReference type="ChEBI" id="CHEBI:83064"/>
        <dbReference type="ChEBI" id="CHEBI:173113"/>
        <dbReference type="EC" id="3.1.4.58"/>
    </reaction>
</comment>
<feature type="short sequence motif" description="HXTX 2" evidence="2">
    <location>
        <begin position="128"/>
        <end position="131"/>
    </location>
</feature>
<keyword evidence="5" id="KW-1185">Reference proteome</keyword>
<evidence type="ECO:0000256" key="1">
    <source>
        <dbReference type="ARBA" id="ARBA00022801"/>
    </source>
</evidence>